<dbReference type="AlphaFoldDB" id="A0A8K0JUL6"/>
<keyword evidence="2" id="KW-0813">Transport</keyword>
<evidence type="ECO:0000256" key="5">
    <source>
        <dbReference type="ARBA" id="ARBA00023136"/>
    </source>
</evidence>
<comment type="caution">
    <text evidence="7">The sequence shown here is derived from an EMBL/GenBank/DDBJ whole genome shotgun (WGS) entry which is preliminary data.</text>
</comment>
<evidence type="ECO:0000256" key="1">
    <source>
        <dbReference type="ARBA" id="ARBA00004141"/>
    </source>
</evidence>
<dbReference type="GO" id="GO:0008506">
    <property type="term" value="F:sucrose:proton symporter activity"/>
    <property type="evidence" value="ECO:0007669"/>
    <property type="project" value="TreeGrafter"/>
</dbReference>
<dbReference type="PANTHER" id="PTHR19432:SF37">
    <property type="entry name" value="SOLUTE CARRIER FAMILY 45 MEMBER 3"/>
    <property type="match status" value="1"/>
</dbReference>
<feature type="transmembrane region" description="Helical" evidence="6">
    <location>
        <begin position="84"/>
        <end position="107"/>
    </location>
</feature>
<evidence type="ECO:0000256" key="6">
    <source>
        <dbReference type="SAM" id="Phobius"/>
    </source>
</evidence>
<feature type="transmembrane region" description="Helical" evidence="6">
    <location>
        <begin position="459"/>
        <end position="479"/>
    </location>
</feature>
<keyword evidence="8" id="KW-1185">Reference proteome</keyword>
<feature type="transmembrane region" description="Helical" evidence="6">
    <location>
        <begin position="12"/>
        <end position="36"/>
    </location>
</feature>
<dbReference type="SUPFAM" id="SSF103473">
    <property type="entry name" value="MFS general substrate transporter"/>
    <property type="match status" value="1"/>
</dbReference>
<keyword evidence="5 6" id="KW-0472">Membrane</keyword>
<protein>
    <recommendedName>
        <fullName evidence="9">Solute carrier family 45 member 3</fullName>
    </recommendedName>
</protein>
<keyword evidence="4 6" id="KW-1133">Transmembrane helix</keyword>
<feature type="transmembrane region" description="Helical" evidence="6">
    <location>
        <begin position="48"/>
        <end position="72"/>
    </location>
</feature>
<dbReference type="Gene3D" id="1.20.1250.20">
    <property type="entry name" value="MFS general substrate transporter like domains"/>
    <property type="match status" value="1"/>
</dbReference>
<dbReference type="PANTHER" id="PTHR19432">
    <property type="entry name" value="SUGAR TRANSPORTER"/>
    <property type="match status" value="1"/>
</dbReference>
<evidence type="ECO:0000313" key="7">
    <source>
        <dbReference type="EMBL" id="KAG8222701.1"/>
    </source>
</evidence>
<dbReference type="Proteomes" id="UP000792457">
    <property type="component" value="Unassembled WGS sequence"/>
</dbReference>
<evidence type="ECO:0000256" key="2">
    <source>
        <dbReference type="ARBA" id="ARBA00022448"/>
    </source>
</evidence>
<organism evidence="7 8">
    <name type="scientific">Ladona fulva</name>
    <name type="common">Scarce chaser dragonfly</name>
    <name type="synonym">Libellula fulva</name>
    <dbReference type="NCBI Taxonomy" id="123851"/>
    <lineage>
        <taxon>Eukaryota</taxon>
        <taxon>Metazoa</taxon>
        <taxon>Ecdysozoa</taxon>
        <taxon>Arthropoda</taxon>
        <taxon>Hexapoda</taxon>
        <taxon>Insecta</taxon>
        <taxon>Pterygota</taxon>
        <taxon>Palaeoptera</taxon>
        <taxon>Odonata</taxon>
        <taxon>Epiprocta</taxon>
        <taxon>Anisoptera</taxon>
        <taxon>Libelluloidea</taxon>
        <taxon>Libellulidae</taxon>
        <taxon>Ladona</taxon>
    </lineage>
</organism>
<feature type="transmembrane region" description="Helical" evidence="6">
    <location>
        <begin position="199"/>
        <end position="219"/>
    </location>
</feature>
<dbReference type="OrthoDB" id="28755at2759"/>
<evidence type="ECO:0000256" key="3">
    <source>
        <dbReference type="ARBA" id="ARBA00022692"/>
    </source>
</evidence>
<feature type="transmembrane region" description="Helical" evidence="6">
    <location>
        <begin position="162"/>
        <end position="179"/>
    </location>
</feature>
<gene>
    <name evidence="7" type="ORF">J437_LFUL002758</name>
</gene>
<keyword evidence="3 6" id="KW-0812">Transmembrane</keyword>
<name>A0A8K0JUL6_LADFU</name>
<evidence type="ECO:0000256" key="4">
    <source>
        <dbReference type="ARBA" id="ARBA00022989"/>
    </source>
</evidence>
<evidence type="ECO:0000313" key="8">
    <source>
        <dbReference type="Proteomes" id="UP000792457"/>
    </source>
</evidence>
<feature type="transmembrane region" description="Helical" evidence="6">
    <location>
        <begin position="255"/>
        <end position="275"/>
    </location>
</feature>
<sequence length="491" mass="52770">MRRDALPCRYSLGHLIMINAVVCGLELAASVAYTYLPPLLLKAGFCSASTGFILGIGPLIAMITVPFLGRLADKSRCSLGRRRPLIFVFACVLSTSLIIIIVGQRLIKSAGEEGSYSAVGAGLIMLGGILLDYSSQSAFNPCEALLSDLLEGGPRVTLDTGFAVYSGLLSLGGCLGYMVTAVRWPRPLSGSLLGGQEGAACGVALTIFIATVFATGVAAKEEPRGGAVSLSPIRPPKKEGNYFNFSFPRNQCCRAGLAILRTLVFPVGKLLYVILGKLVLFPRDIYREVKSSPLVLQRLFAADVVSWSAITCYNLFYTNYVGQVVYGGNPTSGVGTLHEALYNEGVRMGSWGLLLHSITACGYASLLQDQMIRNYGLRWTYLCGLLTFSACMVGILFSNDINLLNLFAAFSGVFFFDIREQRGSGADFAVLDIAYYLGQILLSLVMSNVGQILGKPECYMVFAAIAGLTSCYFANEVIYSSSQLITLKGYS</sequence>
<feature type="transmembrane region" description="Helical" evidence="6">
    <location>
        <begin position="430"/>
        <end position="453"/>
    </location>
</feature>
<dbReference type="EMBL" id="KZ308141">
    <property type="protein sequence ID" value="KAG8222701.1"/>
    <property type="molecule type" value="Genomic_DNA"/>
</dbReference>
<feature type="transmembrane region" description="Helical" evidence="6">
    <location>
        <begin position="379"/>
        <end position="397"/>
    </location>
</feature>
<dbReference type="GO" id="GO:0016020">
    <property type="term" value="C:membrane"/>
    <property type="evidence" value="ECO:0007669"/>
    <property type="project" value="UniProtKB-SubCell"/>
</dbReference>
<proteinExistence type="predicted"/>
<accession>A0A8K0JUL6</accession>
<reference evidence="7" key="1">
    <citation type="submission" date="2013-04" db="EMBL/GenBank/DDBJ databases">
        <authorList>
            <person name="Qu J."/>
            <person name="Murali S.C."/>
            <person name="Bandaranaike D."/>
            <person name="Bellair M."/>
            <person name="Blankenburg K."/>
            <person name="Chao H."/>
            <person name="Dinh H."/>
            <person name="Doddapaneni H."/>
            <person name="Downs B."/>
            <person name="Dugan-Rocha S."/>
            <person name="Elkadiri S."/>
            <person name="Gnanaolivu R.D."/>
            <person name="Hernandez B."/>
            <person name="Javaid M."/>
            <person name="Jayaseelan J.C."/>
            <person name="Lee S."/>
            <person name="Li M."/>
            <person name="Ming W."/>
            <person name="Munidasa M."/>
            <person name="Muniz J."/>
            <person name="Nguyen L."/>
            <person name="Ongeri F."/>
            <person name="Osuji N."/>
            <person name="Pu L.-L."/>
            <person name="Puazo M."/>
            <person name="Qu C."/>
            <person name="Quiroz J."/>
            <person name="Raj R."/>
            <person name="Weissenberger G."/>
            <person name="Xin Y."/>
            <person name="Zou X."/>
            <person name="Han Y."/>
            <person name="Richards S."/>
            <person name="Worley K."/>
            <person name="Muzny D."/>
            <person name="Gibbs R."/>
        </authorList>
    </citation>
    <scope>NUCLEOTIDE SEQUENCE</scope>
    <source>
        <strain evidence="7">Sampled in the wild</strain>
    </source>
</reference>
<reference evidence="7" key="2">
    <citation type="submission" date="2017-10" db="EMBL/GenBank/DDBJ databases">
        <title>Ladona fulva Genome sequencing and assembly.</title>
        <authorList>
            <person name="Murali S."/>
            <person name="Richards S."/>
            <person name="Bandaranaike D."/>
            <person name="Bellair M."/>
            <person name="Blankenburg K."/>
            <person name="Chao H."/>
            <person name="Dinh H."/>
            <person name="Doddapaneni H."/>
            <person name="Dugan-Rocha S."/>
            <person name="Elkadiri S."/>
            <person name="Gnanaolivu R."/>
            <person name="Hernandez B."/>
            <person name="Skinner E."/>
            <person name="Javaid M."/>
            <person name="Lee S."/>
            <person name="Li M."/>
            <person name="Ming W."/>
            <person name="Munidasa M."/>
            <person name="Muniz J."/>
            <person name="Nguyen L."/>
            <person name="Hughes D."/>
            <person name="Osuji N."/>
            <person name="Pu L.-L."/>
            <person name="Puazo M."/>
            <person name="Qu C."/>
            <person name="Quiroz J."/>
            <person name="Raj R."/>
            <person name="Weissenberger G."/>
            <person name="Xin Y."/>
            <person name="Zou X."/>
            <person name="Han Y."/>
            <person name="Worley K."/>
            <person name="Muzny D."/>
            <person name="Gibbs R."/>
        </authorList>
    </citation>
    <scope>NUCLEOTIDE SEQUENCE</scope>
    <source>
        <strain evidence="7">Sampled in the wild</strain>
    </source>
</reference>
<dbReference type="InterPro" id="IPR036259">
    <property type="entry name" value="MFS_trans_sf"/>
</dbReference>
<feature type="transmembrane region" description="Helical" evidence="6">
    <location>
        <begin position="295"/>
        <end position="316"/>
    </location>
</feature>
<comment type="subcellular location">
    <subcellularLocation>
        <location evidence="1">Membrane</location>
        <topology evidence="1">Multi-pass membrane protein</topology>
    </subcellularLocation>
</comment>
<evidence type="ECO:0008006" key="9">
    <source>
        <dbReference type="Google" id="ProtNLM"/>
    </source>
</evidence>